<protein>
    <submittedName>
        <fullName evidence="1">Uncharacterized protein</fullName>
    </submittedName>
</protein>
<reference evidence="1" key="2">
    <citation type="submission" date="2020-11" db="EMBL/GenBank/DDBJ databases">
        <authorList>
            <person name="McCartney M.A."/>
            <person name="Auch B."/>
            <person name="Kono T."/>
            <person name="Mallez S."/>
            <person name="Becker A."/>
            <person name="Gohl D.M."/>
            <person name="Silverstein K.A.T."/>
            <person name="Koren S."/>
            <person name="Bechman K.B."/>
            <person name="Herman A."/>
            <person name="Abrahante J.E."/>
            <person name="Garbe J."/>
        </authorList>
    </citation>
    <scope>NUCLEOTIDE SEQUENCE</scope>
    <source>
        <strain evidence="1">Duluth1</strain>
        <tissue evidence="1">Whole animal</tissue>
    </source>
</reference>
<evidence type="ECO:0000313" key="2">
    <source>
        <dbReference type="Proteomes" id="UP000828390"/>
    </source>
</evidence>
<gene>
    <name evidence="1" type="ORF">DPMN_029484</name>
</gene>
<name>A0A9D4LYN3_DREPO</name>
<reference evidence="1" key="1">
    <citation type="journal article" date="2019" name="bioRxiv">
        <title>The Genome of the Zebra Mussel, Dreissena polymorpha: A Resource for Invasive Species Research.</title>
        <authorList>
            <person name="McCartney M.A."/>
            <person name="Auch B."/>
            <person name="Kono T."/>
            <person name="Mallez S."/>
            <person name="Zhang Y."/>
            <person name="Obille A."/>
            <person name="Becker A."/>
            <person name="Abrahante J.E."/>
            <person name="Garbe J."/>
            <person name="Badalamenti J.P."/>
            <person name="Herman A."/>
            <person name="Mangelson H."/>
            <person name="Liachko I."/>
            <person name="Sullivan S."/>
            <person name="Sone E.D."/>
            <person name="Koren S."/>
            <person name="Silverstein K.A.T."/>
            <person name="Beckman K.B."/>
            <person name="Gohl D.M."/>
        </authorList>
    </citation>
    <scope>NUCLEOTIDE SEQUENCE</scope>
    <source>
        <strain evidence="1">Duluth1</strain>
        <tissue evidence="1">Whole animal</tissue>
    </source>
</reference>
<organism evidence="1 2">
    <name type="scientific">Dreissena polymorpha</name>
    <name type="common">Zebra mussel</name>
    <name type="synonym">Mytilus polymorpha</name>
    <dbReference type="NCBI Taxonomy" id="45954"/>
    <lineage>
        <taxon>Eukaryota</taxon>
        <taxon>Metazoa</taxon>
        <taxon>Spiralia</taxon>
        <taxon>Lophotrochozoa</taxon>
        <taxon>Mollusca</taxon>
        <taxon>Bivalvia</taxon>
        <taxon>Autobranchia</taxon>
        <taxon>Heteroconchia</taxon>
        <taxon>Euheterodonta</taxon>
        <taxon>Imparidentia</taxon>
        <taxon>Neoheterodontei</taxon>
        <taxon>Myida</taxon>
        <taxon>Dreissenoidea</taxon>
        <taxon>Dreissenidae</taxon>
        <taxon>Dreissena</taxon>
    </lineage>
</organism>
<keyword evidence="2" id="KW-1185">Reference proteome</keyword>
<evidence type="ECO:0000313" key="1">
    <source>
        <dbReference type="EMBL" id="KAH3866421.1"/>
    </source>
</evidence>
<accession>A0A9D4LYN3</accession>
<dbReference type="EMBL" id="JAIWYP010000002">
    <property type="protein sequence ID" value="KAH3866421.1"/>
    <property type="molecule type" value="Genomic_DNA"/>
</dbReference>
<sequence length="55" mass="6081">MRPRYLQTSLPIRSVRPGANLSADKTTIRECRGWSEATLVAYGMPSISNAGDTRK</sequence>
<dbReference type="AlphaFoldDB" id="A0A9D4LYN3"/>
<comment type="caution">
    <text evidence="1">The sequence shown here is derived from an EMBL/GenBank/DDBJ whole genome shotgun (WGS) entry which is preliminary data.</text>
</comment>
<proteinExistence type="predicted"/>
<dbReference type="Proteomes" id="UP000828390">
    <property type="component" value="Unassembled WGS sequence"/>
</dbReference>